<proteinExistence type="inferred from homology"/>
<evidence type="ECO:0000313" key="6">
    <source>
        <dbReference type="EMBL" id="TNN16366.1"/>
    </source>
</evidence>
<dbReference type="Proteomes" id="UP000311919">
    <property type="component" value="Unassembled WGS sequence"/>
</dbReference>
<comment type="similarity">
    <text evidence="2">Belongs to the TSR2 family.</text>
</comment>
<dbReference type="Pfam" id="PF10273">
    <property type="entry name" value="WGG"/>
    <property type="match status" value="1"/>
</dbReference>
<evidence type="ECO:0000256" key="1">
    <source>
        <dbReference type="ARBA" id="ARBA00002210"/>
    </source>
</evidence>
<evidence type="ECO:0000256" key="5">
    <source>
        <dbReference type="SAM" id="MobiDB-lite"/>
    </source>
</evidence>
<gene>
    <name evidence="6" type="ORF">EWB00_000477</name>
</gene>
<dbReference type="OrthoDB" id="263560at2759"/>
<keyword evidence="4" id="KW-0698">rRNA processing</keyword>
<evidence type="ECO:0000256" key="4">
    <source>
        <dbReference type="ARBA" id="ARBA00022552"/>
    </source>
</evidence>
<dbReference type="AlphaFoldDB" id="A0A4Z2DIS7"/>
<protein>
    <recommendedName>
        <fullName evidence="3">Pre-rRNA-processing protein TSR2 homolog</fullName>
    </recommendedName>
</protein>
<feature type="region of interest" description="Disordered" evidence="5">
    <location>
        <begin position="120"/>
        <end position="143"/>
    </location>
</feature>
<dbReference type="STRING" id="6182.A0A4Z2DIS7"/>
<dbReference type="PANTHER" id="PTHR21250">
    <property type="entry name" value="PRE-RRNA-PROCESSING PROTEIN TSR2 HOMOLOG"/>
    <property type="match status" value="1"/>
</dbReference>
<feature type="compositionally biased region" description="Acidic residues" evidence="5">
    <location>
        <begin position="123"/>
        <end position="143"/>
    </location>
</feature>
<evidence type="ECO:0000313" key="7">
    <source>
        <dbReference type="Proteomes" id="UP000311919"/>
    </source>
</evidence>
<accession>A0A4Z2DIS7</accession>
<reference evidence="6 7" key="1">
    <citation type="submission" date="2019-03" db="EMBL/GenBank/DDBJ databases">
        <title>An improved genome assembly of the fluke Schistosoma japonicum.</title>
        <authorList>
            <person name="Hu W."/>
            <person name="Luo F."/>
            <person name="Yin M."/>
            <person name="Mo X."/>
            <person name="Sun C."/>
            <person name="Wu Q."/>
            <person name="Zhu B."/>
            <person name="Xiang M."/>
            <person name="Wang J."/>
            <person name="Wang Y."/>
            <person name="Zhang T."/>
            <person name="Xu B."/>
            <person name="Zheng H."/>
            <person name="Feng Z."/>
        </authorList>
    </citation>
    <scope>NUCLEOTIDE SEQUENCE [LARGE SCALE GENOMIC DNA]</scope>
    <source>
        <strain evidence="6">HuSjv2</strain>
        <tissue evidence="6">Worms</tissue>
    </source>
</reference>
<dbReference type="GO" id="GO:0006364">
    <property type="term" value="P:rRNA processing"/>
    <property type="evidence" value="ECO:0007669"/>
    <property type="project" value="UniProtKB-KW"/>
</dbReference>
<name>A0A4Z2DIS7_SCHJA</name>
<evidence type="ECO:0000256" key="2">
    <source>
        <dbReference type="ARBA" id="ARBA00006524"/>
    </source>
</evidence>
<comment type="function">
    <text evidence="1">May be involved in 20S pre-rRNA processing.</text>
</comment>
<comment type="caution">
    <text evidence="6">The sequence shown here is derived from an EMBL/GenBank/DDBJ whole genome shotgun (WGS) entry which is preliminary data.</text>
</comment>
<keyword evidence="7" id="KW-1185">Reference proteome</keyword>
<sequence length="143" mass="16364">MDLLNLYTRKILDSWTALRLGLNQESGGPNTKHKVGLLYENLPQVVTKLKHEDEITDFLEDYLDDELNIICEDNSHEEVAHLIYEGLLLFRNKNMNELQDKINNLTDGCDINLCQPQIQPTNDAEDLTETDSISESEGDIDMN</sequence>
<organism evidence="6 7">
    <name type="scientific">Schistosoma japonicum</name>
    <name type="common">Blood fluke</name>
    <dbReference type="NCBI Taxonomy" id="6182"/>
    <lineage>
        <taxon>Eukaryota</taxon>
        <taxon>Metazoa</taxon>
        <taxon>Spiralia</taxon>
        <taxon>Lophotrochozoa</taxon>
        <taxon>Platyhelminthes</taxon>
        <taxon>Trematoda</taxon>
        <taxon>Digenea</taxon>
        <taxon>Strigeidida</taxon>
        <taxon>Schistosomatoidea</taxon>
        <taxon>Schistosomatidae</taxon>
        <taxon>Schistosoma</taxon>
    </lineage>
</organism>
<evidence type="ECO:0000256" key="3">
    <source>
        <dbReference type="ARBA" id="ARBA00017551"/>
    </source>
</evidence>
<dbReference type="EMBL" id="SKCS01000118">
    <property type="protein sequence ID" value="TNN16366.1"/>
    <property type="molecule type" value="Genomic_DNA"/>
</dbReference>
<dbReference type="InterPro" id="IPR019398">
    <property type="entry name" value="Pre-rRNA_process_TSR2"/>
</dbReference>